<dbReference type="GO" id="GO:0005886">
    <property type="term" value="C:plasma membrane"/>
    <property type="evidence" value="ECO:0007669"/>
    <property type="project" value="UniProtKB-SubCell"/>
</dbReference>
<protein>
    <submittedName>
        <fullName evidence="9">Transport protein</fullName>
    </submittedName>
</protein>
<comment type="subcellular location">
    <subcellularLocation>
        <location evidence="1">Cell membrane</location>
        <topology evidence="1">Multi-pass membrane protein</topology>
    </subcellularLocation>
</comment>
<feature type="transmembrane region" description="Helical" evidence="7">
    <location>
        <begin position="108"/>
        <end position="128"/>
    </location>
</feature>
<dbReference type="RefSeq" id="WP_011767109.1">
    <property type="nucleotide sequence ID" value="NC_008702.1"/>
</dbReference>
<evidence type="ECO:0000256" key="1">
    <source>
        <dbReference type="ARBA" id="ARBA00004651"/>
    </source>
</evidence>
<feature type="transmembrane region" description="Helical" evidence="7">
    <location>
        <begin position="279"/>
        <end position="296"/>
    </location>
</feature>
<keyword evidence="5 7" id="KW-1133">Transmembrane helix</keyword>
<dbReference type="InterPro" id="IPR036259">
    <property type="entry name" value="MFS_trans_sf"/>
</dbReference>
<gene>
    <name evidence="9" type="ordered locus">azo3386</name>
</gene>
<sequence>MSAPSRDPMTPAERRAGVSLAAIFALRMLGLFLILPVFAVHAHELRGGDNLTLVGLAIGAYGFTQACLQIAYGAASDRFGRKPVIVFGLLLFVFGSVVAALADDIFGVIAGRVLQGSGAISAAVTALAADLTRDQHRTKVMAMIGSSIGLVFAGSMVAAPLLYARIGLDGLFWLTALLAAAAIGVLLWIVPAAPPVPRGSRGSLGEVLRNGQLMRLNFGVFVLHLIQTMMWVVVPSGLVAGGLAVEAHWKIYLPAVLLSFCAMVPAVIVAERRNLVKRVFGAAVLLLLLVQVGLYLSVGSVIALATVLTLFFVAFNVLEATQPSWISRVAPPHAKGMALGVYNTLQSIGLFLGGVLGGWLAQHFGTAGVSLCAAALALAWLLVAATMTPPPPRPQVATARN</sequence>
<keyword evidence="4 7" id="KW-0812">Transmembrane</keyword>
<feature type="transmembrane region" description="Helical" evidence="7">
    <location>
        <begin position="140"/>
        <end position="164"/>
    </location>
</feature>
<dbReference type="SUPFAM" id="SSF103473">
    <property type="entry name" value="MFS general substrate transporter"/>
    <property type="match status" value="1"/>
</dbReference>
<keyword evidence="6 7" id="KW-0472">Membrane</keyword>
<evidence type="ECO:0000256" key="7">
    <source>
        <dbReference type="SAM" id="Phobius"/>
    </source>
</evidence>
<organism evidence="9 10">
    <name type="scientific">Azoarcus sp. (strain BH72)</name>
    <dbReference type="NCBI Taxonomy" id="418699"/>
    <lineage>
        <taxon>Bacteria</taxon>
        <taxon>Pseudomonadati</taxon>
        <taxon>Pseudomonadota</taxon>
        <taxon>Betaproteobacteria</taxon>
        <taxon>Rhodocyclales</taxon>
        <taxon>Zoogloeaceae</taxon>
        <taxon>Azoarcus</taxon>
    </lineage>
</organism>
<proteinExistence type="predicted"/>
<dbReference type="Pfam" id="PF07690">
    <property type="entry name" value="MFS_1"/>
    <property type="match status" value="1"/>
</dbReference>
<feature type="transmembrane region" description="Helical" evidence="7">
    <location>
        <begin position="218"/>
        <end position="245"/>
    </location>
</feature>
<dbReference type="InterPro" id="IPR020846">
    <property type="entry name" value="MFS_dom"/>
</dbReference>
<dbReference type="InterPro" id="IPR011701">
    <property type="entry name" value="MFS"/>
</dbReference>
<evidence type="ECO:0000256" key="4">
    <source>
        <dbReference type="ARBA" id="ARBA00022692"/>
    </source>
</evidence>
<dbReference type="EMBL" id="AM406670">
    <property type="protein sequence ID" value="CAL96002.1"/>
    <property type="molecule type" value="Genomic_DNA"/>
</dbReference>
<evidence type="ECO:0000256" key="5">
    <source>
        <dbReference type="ARBA" id="ARBA00022989"/>
    </source>
</evidence>
<dbReference type="Gene3D" id="1.20.1250.20">
    <property type="entry name" value="MFS general substrate transporter like domains"/>
    <property type="match status" value="1"/>
</dbReference>
<dbReference type="eggNOG" id="COG2814">
    <property type="taxonomic scope" value="Bacteria"/>
</dbReference>
<keyword evidence="3" id="KW-1003">Cell membrane</keyword>
<evidence type="ECO:0000259" key="8">
    <source>
        <dbReference type="PROSITE" id="PS50850"/>
    </source>
</evidence>
<dbReference type="STRING" id="62928.azo3386"/>
<evidence type="ECO:0000313" key="10">
    <source>
        <dbReference type="Proteomes" id="UP000002588"/>
    </source>
</evidence>
<dbReference type="PANTHER" id="PTHR23517">
    <property type="entry name" value="RESISTANCE PROTEIN MDTM, PUTATIVE-RELATED-RELATED"/>
    <property type="match status" value="1"/>
</dbReference>
<feature type="transmembrane region" description="Helical" evidence="7">
    <location>
        <begin position="367"/>
        <end position="385"/>
    </location>
</feature>
<keyword evidence="2" id="KW-0813">Transport</keyword>
<dbReference type="GO" id="GO:0022857">
    <property type="term" value="F:transmembrane transporter activity"/>
    <property type="evidence" value="ECO:0007669"/>
    <property type="project" value="InterPro"/>
</dbReference>
<dbReference type="InterPro" id="IPR050171">
    <property type="entry name" value="MFS_Transporters"/>
</dbReference>
<feature type="transmembrane region" description="Helical" evidence="7">
    <location>
        <begin position="170"/>
        <end position="190"/>
    </location>
</feature>
<feature type="transmembrane region" description="Helical" evidence="7">
    <location>
        <begin position="20"/>
        <end position="39"/>
    </location>
</feature>
<accession>A1KAZ6</accession>
<feature type="transmembrane region" description="Helical" evidence="7">
    <location>
        <begin position="251"/>
        <end position="270"/>
    </location>
</feature>
<dbReference type="Proteomes" id="UP000002588">
    <property type="component" value="Chromosome"/>
</dbReference>
<evidence type="ECO:0000256" key="2">
    <source>
        <dbReference type="ARBA" id="ARBA00022448"/>
    </source>
</evidence>
<reference evidence="9 10" key="1">
    <citation type="journal article" date="2006" name="Nat. Biotechnol.">
        <title>Complete genome of the mutualistic, N2-fixing grass endophyte Azoarcus sp. strain BH72.</title>
        <authorList>
            <person name="Krause A."/>
            <person name="Ramakumar A."/>
            <person name="Bartels D."/>
            <person name="Battistoni F."/>
            <person name="Bekel T."/>
            <person name="Boch J."/>
            <person name="Boehm M."/>
            <person name="Friedrich F."/>
            <person name="Hurek T."/>
            <person name="Krause L."/>
            <person name="Linke B."/>
            <person name="McHardy A.C."/>
            <person name="Sarkar A."/>
            <person name="Schneiker S."/>
            <person name="Syed A.A."/>
            <person name="Thauer R."/>
            <person name="Vorhoelter F.-J."/>
            <person name="Weidner S."/>
            <person name="Puehler A."/>
            <person name="Reinhold-Hurek B."/>
            <person name="Kaiser O."/>
            <person name="Goesmann A."/>
        </authorList>
    </citation>
    <scope>NUCLEOTIDE SEQUENCE [LARGE SCALE GENOMIC DNA]</scope>
    <source>
        <strain evidence="9 10">BH72</strain>
    </source>
</reference>
<evidence type="ECO:0000256" key="6">
    <source>
        <dbReference type="ARBA" id="ARBA00023136"/>
    </source>
</evidence>
<dbReference type="KEGG" id="azo:azo3386"/>
<feature type="domain" description="Major facilitator superfamily (MFS) profile" evidence="8">
    <location>
        <begin position="16"/>
        <end position="392"/>
    </location>
</feature>
<feature type="transmembrane region" description="Helical" evidence="7">
    <location>
        <begin position="339"/>
        <end position="361"/>
    </location>
</feature>
<dbReference type="CDD" id="cd17472">
    <property type="entry name" value="MFS_YajR_like"/>
    <property type="match status" value="1"/>
</dbReference>
<evidence type="ECO:0000256" key="3">
    <source>
        <dbReference type="ARBA" id="ARBA00022475"/>
    </source>
</evidence>
<keyword evidence="10" id="KW-1185">Reference proteome</keyword>
<evidence type="ECO:0000313" key="9">
    <source>
        <dbReference type="EMBL" id="CAL96002.1"/>
    </source>
</evidence>
<name>A1KAZ6_AZOSB</name>
<dbReference type="PROSITE" id="PS50850">
    <property type="entry name" value="MFS"/>
    <property type="match status" value="1"/>
</dbReference>
<feature type="transmembrane region" description="Helical" evidence="7">
    <location>
        <begin position="84"/>
        <end position="102"/>
    </location>
</feature>
<dbReference type="AlphaFoldDB" id="A1KAZ6"/>
<feature type="transmembrane region" description="Helical" evidence="7">
    <location>
        <begin position="51"/>
        <end position="72"/>
    </location>
</feature>
<dbReference type="HOGENOM" id="CLU_001265_10_0_4"/>
<dbReference type="PANTHER" id="PTHR23517:SF2">
    <property type="entry name" value="MULTIDRUG RESISTANCE PROTEIN MDTH"/>
    <property type="match status" value="1"/>
</dbReference>